<sequence length="174" mass="19920">MLIDLYDLLQEEDGVRNYPVELEAKEFKTKKSRYPISDSDIKLSFRNKGKKHIDFKCVGKVTLIIPCDKCLEPVPYEINIDYFKDLDMNKSSEEKIAELDEEVYLEGTKFDSDVFVYNEILVSLPMKVLCKEDCKGICNRCGANLNMGSCKCDNAEPGTGMSKILDVFNQFKEV</sequence>
<organism evidence="1 2">
    <name type="scientific">Eubacterium segne</name>
    <dbReference type="NCBI Taxonomy" id="2763045"/>
    <lineage>
        <taxon>Bacteria</taxon>
        <taxon>Bacillati</taxon>
        <taxon>Bacillota</taxon>
        <taxon>Clostridia</taxon>
        <taxon>Eubacteriales</taxon>
        <taxon>Eubacteriaceae</taxon>
        <taxon>Eubacterium</taxon>
    </lineage>
</organism>
<name>A0ABR7F316_9FIRM</name>
<evidence type="ECO:0000313" key="1">
    <source>
        <dbReference type="EMBL" id="MBC5667971.1"/>
    </source>
</evidence>
<dbReference type="EMBL" id="JACOOZ010000005">
    <property type="protein sequence ID" value="MBC5667971.1"/>
    <property type="molecule type" value="Genomic_DNA"/>
</dbReference>
<dbReference type="Proteomes" id="UP000597877">
    <property type="component" value="Unassembled WGS sequence"/>
</dbReference>
<gene>
    <name evidence="1" type="ORF">H8S00_08260</name>
</gene>
<dbReference type="InterPro" id="IPR003772">
    <property type="entry name" value="YceD"/>
</dbReference>
<evidence type="ECO:0000313" key="2">
    <source>
        <dbReference type="Proteomes" id="UP000597877"/>
    </source>
</evidence>
<comment type="caution">
    <text evidence="1">The sequence shown here is derived from an EMBL/GenBank/DDBJ whole genome shotgun (WGS) entry which is preliminary data.</text>
</comment>
<dbReference type="RefSeq" id="WP_118588646.1">
    <property type="nucleotide sequence ID" value="NZ_JACOOZ010000005.1"/>
</dbReference>
<reference evidence="1 2" key="1">
    <citation type="submission" date="2020-08" db="EMBL/GenBank/DDBJ databases">
        <title>Genome public.</title>
        <authorList>
            <person name="Liu C."/>
            <person name="Sun Q."/>
        </authorList>
    </citation>
    <scope>NUCLEOTIDE SEQUENCE [LARGE SCALE GENOMIC DNA]</scope>
    <source>
        <strain evidence="1 2">BX4</strain>
    </source>
</reference>
<keyword evidence="2" id="KW-1185">Reference proteome</keyword>
<dbReference type="Pfam" id="PF02620">
    <property type="entry name" value="YceD"/>
    <property type="match status" value="1"/>
</dbReference>
<proteinExistence type="predicted"/>
<accession>A0ABR7F316</accession>
<protein>
    <submittedName>
        <fullName evidence="1">DUF177 domain-containing protein</fullName>
    </submittedName>
</protein>